<organism evidence="20 21">
    <name type="scientific">Pleurodeles waltl</name>
    <name type="common">Iberian ribbed newt</name>
    <dbReference type="NCBI Taxonomy" id="8319"/>
    <lineage>
        <taxon>Eukaryota</taxon>
        <taxon>Metazoa</taxon>
        <taxon>Chordata</taxon>
        <taxon>Craniata</taxon>
        <taxon>Vertebrata</taxon>
        <taxon>Euteleostomi</taxon>
        <taxon>Amphibia</taxon>
        <taxon>Batrachia</taxon>
        <taxon>Caudata</taxon>
        <taxon>Salamandroidea</taxon>
        <taxon>Salamandridae</taxon>
        <taxon>Pleurodelinae</taxon>
        <taxon>Pleurodeles</taxon>
    </lineage>
</organism>
<evidence type="ECO:0000256" key="10">
    <source>
        <dbReference type="ARBA" id="ARBA00023136"/>
    </source>
</evidence>
<dbReference type="InterPro" id="IPR001873">
    <property type="entry name" value="ENaC"/>
</dbReference>
<evidence type="ECO:0000256" key="3">
    <source>
        <dbReference type="ARBA" id="ARBA00022448"/>
    </source>
</evidence>
<evidence type="ECO:0000256" key="16">
    <source>
        <dbReference type="ARBA" id="ARBA00038224"/>
    </source>
</evidence>
<dbReference type="NCBIfam" id="TIGR00859">
    <property type="entry name" value="ENaC"/>
    <property type="match status" value="1"/>
</dbReference>
<keyword evidence="14" id="KW-0968">Cytoplasmic vesicle</keyword>
<evidence type="ECO:0000256" key="8">
    <source>
        <dbReference type="ARBA" id="ARBA00023053"/>
    </source>
</evidence>
<evidence type="ECO:0000256" key="17">
    <source>
        <dbReference type="ARBA" id="ARBA00050053"/>
    </source>
</evidence>
<evidence type="ECO:0000256" key="2">
    <source>
        <dbReference type="ARBA" id="ARBA00004439"/>
    </source>
</evidence>
<dbReference type="PANTHER" id="PTHR11690:SF18">
    <property type="entry name" value="AMILORIDE-SENSITIVE SODIUM CHANNEL SUBUNIT BETA"/>
    <property type="match status" value="1"/>
</dbReference>
<evidence type="ECO:0000313" key="20">
    <source>
        <dbReference type="EMBL" id="KAJ1095922.1"/>
    </source>
</evidence>
<evidence type="ECO:0000256" key="14">
    <source>
        <dbReference type="ARBA" id="ARBA00023329"/>
    </source>
</evidence>
<dbReference type="PANTHER" id="PTHR11690">
    <property type="entry name" value="AMILORIDE-SENSITIVE SODIUM CHANNEL-RELATED"/>
    <property type="match status" value="1"/>
</dbReference>
<feature type="transmembrane region" description="Helical" evidence="19">
    <location>
        <begin position="58"/>
        <end position="76"/>
    </location>
</feature>
<dbReference type="GO" id="GO:0016324">
    <property type="term" value="C:apical plasma membrane"/>
    <property type="evidence" value="ECO:0007669"/>
    <property type="project" value="UniProtKB-SubCell"/>
</dbReference>
<dbReference type="GO" id="GO:0034706">
    <property type="term" value="C:sodium channel complex"/>
    <property type="evidence" value="ECO:0007669"/>
    <property type="project" value="UniProtKB-ARBA"/>
</dbReference>
<evidence type="ECO:0000256" key="15">
    <source>
        <dbReference type="ARBA" id="ARBA00036239"/>
    </source>
</evidence>
<evidence type="ECO:0000256" key="11">
    <source>
        <dbReference type="ARBA" id="ARBA00023157"/>
    </source>
</evidence>
<evidence type="ECO:0000256" key="5">
    <source>
        <dbReference type="ARBA" id="ARBA00022475"/>
    </source>
</evidence>
<keyword evidence="3" id="KW-0813">Transport</keyword>
<keyword evidence="10 19" id="KW-0472">Membrane</keyword>
<evidence type="ECO:0000256" key="4">
    <source>
        <dbReference type="ARBA" id="ARBA00022461"/>
    </source>
</evidence>
<keyword evidence="8" id="KW-0915">Sodium</keyword>
<dbReference type="Gene3D" id="2.60.470.10">
    <property type="entry name" value="Acid-sensing ion channels like domains"/>
    <property type="match status" value="1"/>
</dbReference>
<dbReference type="Pfam" id="PF00858">
    <property type="entry name" value="ASC"/>
    <property type="match status" value="1"/>
</dbReference>
<keyword evidence="12" id="KW-0739">Sodium transport</keyword>
<dbReference type="AlphaFoldDB" id="A0AAV7LWS2"/>
<comment type="similarity">
    <text evidence="16">Belongs to the amiloride-sensitive sodium channel (TC 1.A.6) family. SCNN1B subfamily.</text>
</comment>
<keyword evidence="21" id="KW-1185">Reference proteome</keyword>
<evidence type="ECO:0000256" key="13">
    <source>
        <dbReference type="ARBA" id="ARBA00023303"/>
    </source>
</evidence>
<keyword evidence="5" id="KW-1003">Cell membrane</keyword>
<evidence type="ECO:0000313" key="21">
    <source>
        <dbReference type="Proteomes" id="UP001066276"/>
    </source>
</evidence>
<accession>A0AAV7LWS2</accession>
<sequence>MGGTEAKIKRVKKYFRRALHRIQKGPGYTYKELLVWYCNNTNTHGPKRIISEGPKKKVMWFLLTLVFAGLVFWQWGVAIQTYLSYGVSVSLSIGFKAMEFPAVTICNANPYRYSKVKHLLNDLDNVVATALKRIRKSSDGGGERGIADLVLTENETRSLDVGLWKYLPLVVIDQSDPDKPVVINILDHNPTYPDISSSRLSAQNQTSYGDRFKVAIKLCNNNGTDCSFRNFTSGIQAVTEWYTLQLSEIFSKLSLEEKIELGHQPEDLIRTCLFAGQPCSYRNFTQIFNPDYGNCFIFNWGQAGQEELISANPGAEFGLKIILDIDQEDYIPYLQATAAARLVVHEQRSYPFPKDMGIYAMAGSETSISVVVDQTKHMGHPYSECTENGSDVPVANLYSDYNSSYSIQSCLRSCFQEQMFTQCGCVHYIYPRTKGAQYCNHENNSEWVPCYYTLRDSVSARENCIDLCKQSCNDTQYLMTISMAEWPSEGAEDWIFHVLSYERDLSPNITVNRNGILKINIFFQEFNFRTVAESEATNIVWLLSNFGGQFGFWMGGSVLCIIEFGEIIIDCLWIAIIRIIGWRKERKLKIARAEYPDAPPTISEFVERQAHANPAFEEEDLEEDSIPIPGTPPPNYDSLRVNHVDINSFSSDEEE</sequence>
<dbReference type="Gene3D" id="1.10.287.770">
    <property type="entry name" value="YojJ-like"/>
    <property type="match status" value="1"/>
</dbReference>
<dbReference type="InterPro" id="IPR004724">
    <property type="entry name" value="ENaC_chordates"/>
</dbReference>
<proteinExistence type="inferred from homology"/>
<dbReference type="Proteomes" id="UP001066276">
    <property type="component" value="Chromosome 10"/>
</dbReference>
<evidence type="ECO:0000256" key="19">
    <source>
        <dbReference type="SAM" id="Phobius"/>
    </source>
</evidence>
<dbReference type="PRINTS" id="PR01078">
    <property type="entry name" value="AMINACHANNEL"/>
</dbReference>
<keyword evidence="7 19" id="KW-1133">Transmembrane helix</keyword>
<keyword evidence="4" id="KW-0894">Sodium channel</keyword>
<evidence type="ECO:0000256" key="9">
    <source>
        <dbReference type="ARBA" id="ARBA00023065"/>
    </source>
</evidence>
<name>A0AAV7LWS2_PLEWA</name>
<keyword evidence="13" id="KW-0407">Ion channel</keyword>
<evidence type="ECO:0000256" key="6">
    <source>
        <dbReference type="ARBA" id="ARBA00022692"/>
    </source>
</evidence>
<comment type="caution">
    <text evidence="20">The sequence shown here is derived from an EMBL/GenBank/DDBJ whole genome shotgun (WGS) entry which is preliminary data.</text>
</comment>
<dbReference type="GO" id="GO:0030659">
    <property type="term" value="C:cytoplasmic vesicle membrane"/>
    <property type="evidence" value="ECO:0007669"/>
    <property type="project" value="UniProtKB-SubCell"/>
</dbReference>
<dbReference type="GO" id="GO:0015280">
    <property type="term" value="F:ligand-gated sodium channel activity"/>
    <property type="evidence" value="ECO:0007669"/>
    <property type="project" value="InterPro"/>
</dbReference>
<comment type="subcellular location">
    <subcellularLocation>
        <location evidence="1">Apical cell membrane</location>
        <topology evidence="1">Multi-pass membrane protein</topology>
    </subcellularLocation>
    <subcellularLocation>
        <location evidence="2">Cytoplasmic vesicle membrane</location>
        <topology evidence="2">Multi-pass membrane protein</topology>
    </subcellularLocation>
</comment>
<keyword evidence="9" id="KW-0406">Ion transport</keyword>
<protein>
    <recommendedName>
        <fullName evidence="17">Amiloride-sensitive sodium channel subunit beta</fullName>
    </recommendedName>
</protein>
<comment type="catalytic activity">
    <reaction evidence="15">
        <text>Na(+)(in) = Na(+)(out)</text>
        <dbReference type="Rhea" id="RHEA:34963"/>
        <dbReference type="ChEBI" id="CHEBI:29101"/>
    </reaction>
</comment>
<evidence type="ECO:0000256" key="1">
    <source>
        <dbReference type="ARBA" id="ARBA00004424"/>
    </source>
</evidence>
<evidence type="ECO:0000256" key="18">
    <source>
        <dbReference type="SAM" id="MobiDB-lite"/>
    </source>
</evidence>
<dbReference type="FunFam" id="1.10.287.770:FF:000002">
    <property type="entry name" value="Amiloride-sensitive sodium channel subunit beta 1"/>
    <property type="match status" value="1"/>
</dbReference>
<keyword evidence="6 19" id="KW-0812">Transmembrane</keyword>
<reference evidence="20" key="1">
    <citation type="journal article" date="2022" name="bioRxiv">
        <title>Sequencing and chromosome-scale assembly of the giantPleurodeles waltlgenome.</title>
        <authorList>
            <person name="Brown T."/>
            <person name="Elewa A."/>
            <person name="Iarovenko S."/>
            <person name="Subramanian E."/>
            <person name="Araus A.J."/>
            <person name="Petzold A."/>
            <person name="Susuki M."/>
            <person name="Suzuki K.-i.T."/>
            <person name="Hayashi T."/>
            <person name="Toyoda A."/>
            <person name="Oliveira C."/>
            <person name="Osipova E."/>
            <person name="Leigh N.D."/>
            <person name="Simon A."/>
            <person name="Yun M.H."/>
        </authorList>
    </citation>
    <scope>NUCLEOTIDE SEQUENCE</scope>
    <source>
        <strain evidence="20">20211129_DDA</strain>
        <tissue evidence="20">Liver</tissue>
    </source>
</reference>
<dbReference type="EMBL" id="JANPWB010000014">
    <property type="protein sequence ID" value="KAJ1095922.1"/>
    <property type="molecule type" value="Genomic_DNA"/>
</dbReference>
<feature type="transmembrane region" description="Helical" evidence="19">
    <location>
        <begin position="552"/>
        <end position="580"/>
    </location>
</feature>
<feature type="compositionally biased region" description="Acidic residues" evidence="18">
    <location>
        <begin position="616"/>
        <end position="625"/>
    </location>
</feature>
<evidence type="ECO:0000256" key="12">
    <source>
        <dbReference type="ARBA" id="ARBA00023201"/>
    </source>
</evidence>
<keyword evidence="11" id="KW-1015">Disulfide bond</keyword>
<gene>
    <name evidence="20" type="ORF">NDU88_001072</name>
</gene>
<feature type="region of interest" description="Disordered" evidence="18">
    <location>
        <begin position="616"/>
        <end position="640"/>
    </location>
</feature>
<evidence type="ECO:0000256" key="7">
    <source>
        <dbReference type="ARBA" id="ARBA00022989"/>
    </source>
</evidence>